<dbReference type="InterPro" id="IPR014729">
    <property type="entry name" value="Rossmann-like_a/b/a_fold"/>
</dbReference>
<evidence type="ECO:0000256" key="7">
    <source>
        <dbReference type="ARBA" id="ARBA00022840"/>
    </source>
</evidence>
<dbReference type="SUPFAM" id="SSF52374">
    <property type="entry name" value="Nucleotidylyl transferase"/>
    <property type="match status" value="1"/>
</dbReference>
<proteinExistence type="inferred from homology"/>
<dbReference type="NCBIfam" id="TIGR00125">
    <property type="entry name" value="cyt_tran_rel"/>
    <property type="match status" value="1"/>
</dbReference>
<sequence>MKYVIYGGTFNPPHLEHIAIARHALSSGYDRVVLLPSGIPPHKSCNVSAQTRLEMLRIAARGSDKFIIDDHELKVGGVNYTSEVLPEVLKKYRGAHYLIGGDSLIDLKKWHEPEKIIKMCPFLVCRRAGRDGEFERALDYWRGMGADIRVMDYYPSDISSTLARLRAELGNYVGLDEKVAEYIEKNAVYNNYSRVLTRLAQMVKPARFEHCKRTCEYALMLNVRLRLRLDEEKVFLAGLLHDCGKGSSVFDLNRAKMPLSPQADEEDRQKVACPEPFDVKLIPADAVGKPVEHQFVGAVLAESVFGVKDEEILNGIRYHCTGRAGMSTMEKLIFSADVLEEGRDYPGVDELRRVMLSDFKEGFRACLKASYDNVRKKGGEMYPLTAQAYAYYFGAAD</sequence>
<dbReference type="Gene3D" id="1.10.3210.10">
    <property type="entry name" value="Hypothetical protein af1432"/>
    <property type="match status" value="1"/>
</dbReference>
<dbReference type="Pfam" id="PF01966">
    <property type="entry name" value="HD"/>
    <property type="match status" value="1"/>
</dbReference>
<keyword evidence="6 10" id="KW-0547">Nucleotide-binding</keyword>
<evidence type="ECO:0000256" key="6">
    <source>
        <dbReference type="ARBA" id="ARBA00022741"/>
    </source>
</evidence>
<evidence type="ECO:0000313" key="12">
    <source>
        <dbReference type="EMBL" id="HIU62254.1"/>
    </source>
</evidence>
<comment type="function">
    <text evidence="1 10">Catalyzes the reversible adenylation of nicotinate mononucleotide (NaMN) to nicotinic acid adenine dinucleotide (NaAD).</text>
</comment>
<keyword evidence="8 10" id="KW-0520">NAD</keyword>
<dbReference type="HAMAP" id="MF_00244">
    <property type="entry name" value="NaMN_adenylyltr"/>
    <property type="match status" value="1"/>
</dbReference>
<evidence type="ECO:0000256" key="5">
    <source>
        <dbReference type="ARBA" id="ARBA00022695"/>
    </source>
</evidence>
<comment type="pathway">
    <text evidence="2 10">Cofactor biosynthesis; NAD(+) biosynthesis; deamido-NAD(+) from nicotinate D-ribonucleotide: step 1/1.</text>
</comment>
<protein>
    <recommendedName>
        <fullName evidence="10">Probable nicotinate-nucleotide adenylyltransferase</fullName>
        <ecNumber evidence="10">2.7.7.18</ecNumber>
    </recommendedName>
    <alternativeName>
        <fullName evidence="10">Deamido-NAD(+) diphosphorylase</fullName>
    </alternativeName>
    <alternativeName>
        <fullName evidence="10">Deamido-NAD(+) pyrophosphorylase</fullName>
    </alternativeName>
    <alternativeName>
        <fullName evidence="10">Nicotinate mononucleotide adenylyltransferase</fullName>
        <shortName evidence="10">NaMN adenylyltransferase</shortName>
    </alternativeName>
</protein>
<dbReference type="GO" id="GO:0004515">
    <property type="term" value="F:nicotinate-nucleotide adenylyltransferase activity"/>
    <property type="evidence" value="ECO:0007669"/>
    <property type="project" value="UniProtKB-UniRule"/>
</dbReference>
<evidence type="ECO:0000256" key="1">
    <source>
        <dbReference type="ARBA" id="ARBA00002324"/>
    </source>
</evidence>
<dbReference type="SMART" id="SM00471">
    <property type="entry name" value="HDc"/>
    <property type="match status" value="1"/>
</dbReference>
<keyword evidence="7 10" id="KW-0067">ATP-binding</keyword>
<evidence type="ECO:0000259" key="11">
    <source>
        <dbReference type="SMART" id="SM00471"/>
    </source>
</evidence>
<dbReference type="NCBIfam" id="TIGR00482">
    <property type="entry name" value="nicotinate (nicotinamide) nucleotide adenylyltransferase"/>
    <property type="match status" value="1"/>
</dbReference>
<reference evidence="12" key="1">
    <citation type="submission" date="2020-10" db="EMBL/GenBank/DDBJ databases">
        <authorList>
            <person name="Gilroy R."/>
        </authorList>
    </citation>
    <scope>NUCLEOTIDE SEQUENCE</scope>
    <source>
        <strain evidence="12">9366</strain>
    </source>
</reference>
<dbReference type="EC" id="2.7.7.18" evidence="10"/>
<dbReference type="InterPro" id="IPR006674">
    <property type="entry name" value="HD_domain"/>
</dbReference>
<keyword evidence="3 10" id="KW-0662">Pyridine nucleotide biosynthesis</keyword>
<dbReference type="PANTHER" id="PTHR39321:SF3">
    <property type="entry name" value="PHOSPHOPANTETHEINE ADENYLYLTRANSFERASE"/>
    <property type="match status" value="1"/>
</dbReference>
<dbReference type="InterPro" id="IPR004821">
    <property type="entry name" value="Cyt_trans-like"/>
</dbReference>
<gene>
    <name evidence="10 12" type="primary">nadD</name>
    <name evidence="12" type="ORF">IAB07_00610</name>
</gene>
<keyword evidence="4 10" id="KW-0808">Transferase</keyword>
<comment type="catalytic activity">
    <reaction evidence="9 10">
        <text>nicotinate beta-D-ribonucleotide + ATP + H(+) = deamido-NAD(+) + diphosphate</text>
        <dbReference type="Rhea" id="RHEA:22860"/>
        <dbReference type="ChEBI" id="CHEBI:15378"/>
        <dbReference type="ChEBI" id="CHEBI:30616"/>
        <dbReference type="ChEBI" id="CHEBI:33019"/>
        <dbReference type="ChEBI" id="CHEBI:57502"/>
        <dbReference type="ChEBI" id="CHEBI:58437"/>
        <dbReference type="EC" id="2.7.7.18"/>
    </reaction>
</comment>
<dbReference type="GO" id="GO:0009435">
    <property type="term" value="P:NAD+ biosynthetic process"/>
    <property type="evidence" value="ECO:0007669"/>
    <property type="project" value="UniProtKB-UniRule"/>
</dbReference>
<evidence type="ECO:0000256" key="2">
    <source>
        <dbReference type="ARBA" id="ARBA00005019"/>
    </source>
</evidence>
<evidence type="ECO:0000256" key="9">
    <source>
        <dbReference type="ARBA" id="ARBA00048721"/>
    </source>
</evidence>
<accession>A0A9D1SJ04</accession>
<dbReference type="GO" id="GO:0005524">
    <property type="term" value="F:ATP binding"/>
    <property type="evidence" value="ECO:0007669"/>
    <property type="project" value="UniProtKB-KW"/>
</dbReference>
<evidence type="ECO:0000256" key="10">
    <source>
        <dbReference type="HAMAP-Rule" id="MF_00244"/>
    </source>
</evidence>
<feature type="domain" description="HD/PDEase" evidence="11">
    <location>
        <begin position="203"/>
        <end position="351"/>
    </location>
</feature>
<organism evidence="12 13">
    <name type="scientific">Candidatus Caccalectryoclostridium excrementigallinarum</name>
    <dbReference type="NCBI Taxonomy" id="2840710"/>
    <lineage>
        <taxon>Bacteria</taxon>
        <taxon>Bacillati</taxon>
        <taxon>Bacillota</taxon>
        <taxon>Clostridia</taxon>
        <taxon>Christensenellales</taxon>
        <taxon>Christensenellaceae</taxon>
        <taxon>Christensenellaceae incertae sedis</taxon>
        <taxon>Candidatus Caccalectryoclostridium</taxon>
    </lineage>
</organism>
<dbReference type="CDD" id="cd00077">
    <property type="entry name" value="HDc"/>
    <property type="match status" value="1"/>
</dbReference>
<dbReference type="AlphaFoldDB" id="A0A9D1SJ04"/>
<dbReference type="Pfam" id="PF01467">
    <property type="entry name" value="CTP_transf_like"/>
    <property type="match status" value="1"/>
</dbReference>
<name>A0A9D1SJ04_9FIRM</name>
<evidence type="ECO:0000313" key="13">
    <source>
        <dbReference type="Proteomes" id="UP000824145"/>
    </source>
</evidence>
<dbReference type="PANTHER" id="PTHR39321">
    <property type="entry name" value="NICOTINATE-NUCLEOTIDE ADENYLYLTRANSFERASE-RELATED"/>
    <property type="match status" value="1"/>
</dbReference>
<reference evidence="12" key="2">
    <citation type="journal article" date="2021" name="PeerJ">
        <title>Extensive microbial diversity within the chicken gut microbiome revealed by metagenomics and culture.</title>
        <authorList>
            <person name="Gilroy R."/>
            <person name="Ravi A."/>
            <person name="Getino M."/>
            <person name="Pursley I."/>
            <person name="Horton D.L."/>
            <person name="Alikhan N.F."/>
            <person name="Baker D."/>
            <person name="Gharbi K."/>
            <person name="Hall N."/>
            <person name="Watson M."/>
            <person name="Adriaenssens E.M."/>
            <person name="Foster-Nyarko E."/>
            <person name="Jarju S."/>
            <person name="Secka A."/>
            <person name="Antonio M."/>
            <person name="Oren A."/>
            <person name="Chaudhuri R.R."/>
            <person name="La Ragione R."/>
            <person name="Hildebrand F."/>
            <person name="Pallen M.J."/>
        </authorList>
    </citation>
    <scope>NUCLEOTIDE SEQUENCE</scope>
    <source>
        <strain evidence="12">9366</strain>
    </source>
</reference>
<comment type="similarity">
    <text evidence="10">Belongs to the NadD family.</text>
</comment>
<keyword evidence="5 10" id="KW-0548">Nucleotidyltransferase</keyword>
<evidence type="ECO:0000256" key="4">
    <source>
        <dbReference type="ARBA" id="ARBA00022679"/>
    </source>
</evidence>
<evidence type="ECO:0000256" key="3">
    <source>
        <dbReference type="ARBA" id="ARBA00022642"/>
    </source>
</evidence>
<dbReference type="Proteomes" id="UP000824145">
    <property type="component" value="Unassembled WGS sequence"/>
</dbReference>
<comment type="caution">
    <text evidence="12">The sequence shown here is derived from an EMBL/GenBank/DDBJ whole genome shotgun (WGS) entry which is preliminary data.</text>
</comment>
<dbReference type="InterPro" id="IPR003607">
    <property type="entry name" value="HD/PDEase_dom"/>
</dbReference>
<dbReference type="InterPro" id="IPR005248">
    <property type="entry name" value="NadD/NMNAT"/>
</dbReference>
<dbReference type="SUPFAM" id="SSF109604">
    <property type="entry name" value="HD-domain/PDEase-like"/>
    <property type="match status" value="1"/>
</dbReference>
<evidence type="ECO:0000256" key="8">
    <source>
        <dbReference type="ARBA" id="ARBA00023027"/>
    </source>
</evidence>
<dbReference type="EMBL" id="DVNJ01000001">
    <property type="protein sequence ID" value="HIU62254.1"/>
    <property type="molecule type" value="Genomic_DNA"/>
</dbReference>
<dbReference type="Gene3D" id="3.40.50.620">
    <property type="entry name" value="HUPs"/>
    <property type="match status" value="1"/>
</dbReference>
<dbReference type="CDD" id="cd02165">
    <property type="entry name" value="NMNAT"/>
    <property type="match status" value="1"/>
</dbReference>